<keyword evidence="2 5" id="KW-0812">Transmembrane</keyword>
<dbReference type="GO" id="GO:0012505">
    <property type="term" value="C:endomembrane system"/>
    <property type="evidence" value="ECO:0007669"/>
    <property type="project" value="UniProtKB-SubCell"/>
</dbReference>
<evidence type="ECO:0000259" key="6">
    <source>
        <dbReference type="Pfam" id="PF06803"/>
    </source>
</evidence>
<feature type="transmembrane region" description="Helical" evidence="5">
    <location>
        <begin position="57"/>
        <end position="81"/>
    </location>
</feature>
<sequence length="130" mass="14843">MAISGAFRFWGFFKTIKNDALLLYYAWKHPSTPPVIKGMLVALVAYVFSPVDFIPDYLPFIGIADDVAIIPAAVLFLTNMLPSSIRTECEKESRTWRKRMPWVFAVFILFILMWLGIAIVGLSQVIQWLV</sequence>
<reference evidence="7" key="1">
    <citation type="submission" date="2019-08" db="EMBL/GenBank/DDBJ databases">
        <authorList>
            <person name="Kucharzyk K."/>
            <person name="Murdoch R.W."/>
            <person name="Higgins S."/>
            <person name="Loffler F."/>
        </authorList>
    </citation>
    <scope>NUCLEOTIDE SEQUENCE</scope>
</reference>
<evidence type="ECO:0000256" key="4">
    <source>
        <dbReference type="ARBA" id="ARBA00023136"/>
    </source>
</evidence>
<evidence type="ECO:0000256" key="2">
    <source>
        <dbReference type="ARBA" id="ARBA00022692"/>
    </source>
</evidence>
<evidence type="ECO:0000313" key="7">
    <source>
        <dbReference type="EMBL" id="MPL63571.1"/>
    </source>
</evidence>
<evidence type="ECO:0000256" key="1">
    <source>
        <dbReference type="ARBA" id="ARBA00004127"/>
    </source>
</evidence>
<dbReference type="Pfam" id="PF06803">
    <property type="entry name" value="DUF1232"/>
    <property type="match status" value="1"/>
</dbReference>
<keyword evidence="4 5" id="KW-0472">Membrane</keyword>
<dbReference type="InterPro" id="IPR010652">
    <property type="entry name" value="DUF1232"/>
</dbReference>
<feature type="transmembrane region" description="Helical" evidence="5">
    <location>
        <begin position="102"/>
        <end position="126"/>
    </location>
</feature>
<comment type="caution">
    <text evidence="7">The sequence shown here is derived from an EMBL/GenBank/DDBJ whole genome shotgun (WGS) entry which is preliminary data.</text>
</comment>
<organism evidence="7">
    <name type="scientific">bioreactor metagenome</name>
    <dbReference type="NCBI Taxonomy" id="1076179"/>
    <lineage>
        <taxon>unclassified sequences</taxon>
        <taxon>metagenomes</taxon>
        <taxon>ecological metagenomes</taxon>
    </lineage>
</organism>
<evidence type="ECO:0000256" key="5">
    <source>
        <dbReference type="SAM" id="Phobius"/>
    </source>
</evidence>
<keyword evidence="3 5" id="KW-1133">Transmembrane helix</keyword>
<name>A0A644TCH3_9ZZZZ</name>
<dbReference type="AlphaFoldDB" id="A0A644TCH3"/>
<comment type="subcellular location">
    <subcellularLocation>
        <location evidence="1">Endomembrane system</location>
        <topology evidence="1">Multi-pass membrane protein</topology>
    </subcellularLocation>
</comment>
<protein>
    <recommendedName>
        <fullName evidence="6">DUF1232 domain-containing protein</fullName>
    </recommendedName>
</protein>
<gene>
    <name evidence="7" type="ORF">SDC9_09211</name>
</gene>
<feature type="domain" description="DUF1232" evidence="6">
    <location>
        <begin position="37"/>
        <end position="71"/>
    </location>
</feature>
<dbReference type="EMBL" id="VSSQ01000021">
    <property type="protein sequence ID" value="MPL63571.1"/>
    <property type="molecule type" value="Genomic_DNA"/>
</dbReference>
<proteinExistence type="predicted"/>
<evidence type="ECO:0000256" key="3">
    <source>
        <dbReference type="ARBA" id="ARBA00022989"/>
    </source>
</evidence>
<accession>A0A644TCH3</accession>